<dbReference type="GO" id="GO:0016757">
    <property type="term" value="F:glycosyltransferase activity"/>
    <property type="evidence" value="ECO:0007669"/>
    <property type="project" value="UniProtKB-KW"/>
</dbReference>
<comment type="caution">
    <text evidence="6">The sequence shown here is derived from an EMBL/GenBank/DDBJ whole genome shotgun (WGS) entry which is preliminary data.</text>
</comment>
<keyword evidence="3 6" id="KW-0808">Transferase</keyword>
<dbReference type="AlphaFoldDB" id="A0A841CWA2"/>
<dbReference type="Pfam" id="PF00534">
    <property type="entry name" value="Glycos_transf_1"/>
    <property type="match status" value="1"/>
</dbReference>
<gene>
    <name evidence="6" type="ORF">FHS29_006277</name>
</gene>
<dbReference type="InterPro" id="IPR028098">
    <property type="entry name" value="Glyco_trans_4-like_N"/>
</dbReference>
<dbReference type="CDD" id="cd03801">
    <property type="entry name" value="GT4_PimA-like"/>
    <property type="match status" value="1"/>
</dbReference>
<dbReference type="Pfam" id="PF13439">
    <property type="entry name" value="Glyco_transf_4"/>
    <property type="match status" value="1"/>
</dbReference>
<evidence type="ECO:0000313" key="7">
    <source>
        <dbReference type="Proteomes" id="UP000547510"/>
    </source>
</evidence>
<dbReference type="PANTHER" id="PTHR12526:SF640">
    <property type="entry name" value="COLANIC ACID BIOSYNTHESIS GLYCOSYLTRANSFERASE WCAL-RELATED"/>
    <property type="match status" value="1"/>
</dbReference>
<dbReference type="RefSeq" id="WP_184696757.1">
    <property type="nucleotide sequence ID" value="NZ_JACHJN010000012.1"/>
</dbReference>
<keyword evidence="7" id="KW-1185">Reference proteome</keyword>
<reference evidence="6 7" key="1">
    <citation type="submission" date="2020-08" db="EMBL/GenBank/DDBJ databases">
        <title>Genomic Encyclopedia of Type Strains, Phase III (KMG-III): the genomes of soil and plant-associated and newly described type strains.</title>
        <authorList>
            <person name="Whitman W."/>
        </authorList>
    </citation>
    <scope>NUCLEOTIDE SEQUENCE [LARGE SCALE GENOMIC DNA]</scope>
    <source>
        <strain evidence="6 7">CECT 8640</strain>
    </source>
</reference>
<comment type="similarity">
    <text evidence="1">Belongs to the glycosyltransferase group 1 family. Glycosyltransferase 4 subfamily.</text>
</comment>
<evidence type="ECO:0000259" key="5">
    <source>
        <dbReference type="Pfam" id="PF13439"/>
    </source>
</evidence>
<feature type="domain" description="Glycosyl transferase family 1" evidence="4">
    <location>
        <begin position="193"/>
        <end position="337"/>
    </location>
</feature>
<dbReference type="SUPFAM" id="SSF53756">
    <property type="entry name" value="UDP-Glycosyltransferase/glycogen phosphorylase"/>
    <property type="match status" value="1"/>
</dbReference>
<protein>
    <submittedName>
        <fullName evidence="6">Glycosyltransferase involved in cell wall biosynthesis</fullName>
    </submittedName>
</protein>
<dbReference type="EMBL" id="JACHJN010000012">
    <property type="protein sequence ID" value="MBB5959656.1"/>
    <property type="molecule type" value="Genomic_DNA"/>
</dbReference>
<dbReference type="InterPro" id="IPR001296">
    <property type="entry name" value="Glyco_trans_1"/>
</dbReference>
<name>A0A841CWA2_9PSEU</name>
<evidence type="ECO:0000259" key="4">
    <source>
        <dbReference type="Pfam" id="PF00534"/>
    </source>
</evidence>
<dbReference type="Gene3D" id="3.40.50.2000">
    <property type="entry name" value="Glycogen Phosphorylase B"/>
    <property type="match status" value="2"/>
</dbReference>
<evidence type="ECO:0000256" key="2">
    <source>
        <dbReference type="ARBA" id="ARBA00022676"/>
    </source>
</evidence>
<proteinExistence type="inferred from homology"/>
<dbReference type="PANTHER" id="PTHR12526">
    <property type="entry name" value="GLYCOSYLTRANSFERASE"/>
    <property type="match status" value="1"/>
</dbReference>
<feature type="domain" description="Glycosyltransferase subfamily 4-like N-terminal" evidence="5">
    <location>
        <begin position="26"/>
        <end position="184"/>
    </location>
</feature>
<evidence type="ECO:0000256" key="3">
    <source>
        <dbReference type="ARBA" id="ARBA00022679"/>
    </source>
</evidence>
<organism evidence="6 7">
    <name type="scientific">Saccharothrix tamanrassetensis</name>
    <dbReference type="NCBI Taxonomy" id="1051531"/>
    <lineage>
        <taxon>Bacteria</taxon>
        <taxon>Bacillati</taxon>
        <taxon>Actinomycetota</taxon>
        <taxon>Actinomycetes</taxon>
        <taxon>Pseudonocardiales</taxon>
        <taxon>Pseudonocardiaceae</taxon>
        <taxon>Saccharothrix</taxon>
    </lineage>
</organism>
<sequence length="476" mass="51357">MTNVERLRGKHLAVLNWRDIRHPQAGGAELYMHHIARRWVEAGVRVTWLTARPDPLPAHEVIDGIDVVRAGGVLSVYPRVAWRLLRERGGFDAIVDCQNGIPFFAPVFVGRSVPVVQVVHHVHQDQFADRFSAPMAAVGRFLEGPVARRVYGRRLTVAVSPSTRTRLRQRLGLRGPISIVPNGTATPAGATGPRDPDPTIAVVSRLVPHKRLDLLLSALPSVAARLPGLRVDIVGDGVELPRLRALAARLSLHEVVTFHGWQPDAVRDEILGRAWLTVSTSAGEGWGCSIIEAAGRGVPCLAVDAPGVRDSVIDGRTGRLVDDADDLPAAVVDMLSDLADPDAAAAFADRCRAWAGCFTWERSAELLAGVILQQAAGQQTCCHRTARPDIATVVRCAPGATPVIGRLRATDEITTHRDGATTVLLGGCDDFDAPRVAERIGLTVEHVRLADRYDLLAGPAGLPVRLTPTREEARRA</sequence>
<accession>A0A841CWA2</accession>
<dbReference type="Proteomes" id="UP000547510">
    <property type="component" value="Unassembled WGS sequence"/>
</dbReference>
<evidence type="ECO:0000256" key="1">
    <source>
        <dbReference type="ARBA" id="ARBA00009481"/>
    </source>
</evidence>
<evidence type="ECO:0000313" key="6">
    <source>
        <dbReference type="EMBL" id="MBB5959656.1"/>
    </source>
</evidence>
<keyword evidence="2" id="KW-0328">Glycosyltransferase</keyword>